<dbReference type="AlphaFoldDB" id="A0A8B8L141"/>
<evidence type="ECO:0000313" key="2">
    <source>
        <dbReference type="Proteomes" id="UP000694853"/>
    </source>
</evidence>
<dbReference type="RefSeq" id="XP_027348354.1">
    <property type="nucleotide sequence ID" value="XM_027492553.1"/>
</dbReference>
<dbReference type="Proteomes" id="UP000694853">
    <property type="component" value="Unplaced"/>
</dbReference>
<dbReference type="PANTHER" id="PTHR33732">
    <property type="entry name" value="REF/SRPP-LIKE PROTEIN OS05G0151300/LOC_OS05G05940"/>
    <property type="match status" value="1"/>
</dbReference>
<dbReference type="PANTHER" id="PTHR33732:SF9">
    <property type="entry name" value="REF_SRPP-LIKE PROTEIN OS05G0151300_LOC_OS05G05940"/>
    <property type="match status" value="1"/>
</dbReference>
<dbReference type="GeneID" id="113859888"/>
<dbReference type="Pfam" id="PF05755">
    <property type="entry name" value="REF"/>
    <property type="match status" value="1"/>
</dbReference>
<dbReference type="OrthoDB" id="1361499at2759"/>
<evidence type="ECO:0000256" key="1">
    <source>
        <dbReference type="ARBA" id="ARBA00009737"/>
    </source>
</evidence>
<sequence>MRAAAVYARAKDRSGPGVRSVEEAVKNVISPVYDKFHLVPDELLRHAVRYPDRSVAAAHSPAVAARPTASDIPRTVYAKCEPSARVLYERYEGKTAVAWRRLKRVSTFPRVSEKYDEAFVAAAEKGFRVWGVERIAKVFSE</sequence>
<gene>
    <name evidence="3" type="primary">LOC113859888</name>
</gene>
<protein>
    <submittedName>
        <fullName evidence="3">REF/SRPP-like protein At3g05500</fullName>
    </submittedName>
</protein>
<dbReference type="InterPro" id="IPR008802">
    <property type="entry name" value="REF"/>
</dbReference>
<dbReference type="KEGG" id="aprc:113859888"/>
<keyword evidence="2" id="KW-1185">Reference proteome</keyword>
<accession>A0A8B8L141</accession>
<organism evidence="2 3">
    <name type="scientific">Abrus precatorius</name>
    <name type="common">Indian licorice</name>
    <name type="synonym">Glycine abrus</name>
    <dbReference type="NCBI Taxonomy" id="3816"/>
    <lineage>
        <taxon>Eukaryota</taxon>
        <taxon>Viridiplantae</taxon>
        <taxon>Streptophyta</taxon>
        <taxon>Embryophyta</taxon>
        <taxon>Tracheophyta</taxon>
        <taxon>Spermatophyta</taxon>
        <taxon>Magnoliopsida</taxon>
        <taxon>eudicotyledons</taxon>
        <taxon>Gunneridae</taxon>
        <taxon>Pentapetalae</taxon>
        <taxon>rosids</taxon>
        <taxon>fabids</taxon>
        <taxon>Fabales</taxon>
        <taxon>Fabaceae</taxon>
        <taxon>Papilionoideae</taxon>
        <taxon>50 kb inversion clade</taxon>
        <taxon>NPAAA clade</taxon>
        <taxon>indigoferoid/millettioid clade</taxon>
        <taxon>Abreae</taxon>
        <taxon>Abrus</taxon>
    </lineage>
</organism>
<reference evidence="2" key="1">
    <citation type="journal article" date="2019" name="Toxins">
        <title>Detection of Abrin-Like and Prepropulchellin-Like Toxin Genes and Transcripts Using Whole Genome Sequencing and Full-Length Transcript Sequencing of Abrus precatorius.</title>
        <authorList>
            <person name="Hovde B.T."/>
            <person name="Daligault H.E."/>
            <person name="Hanschen E.R."/>
            <person name="Kunde Y.A."/>
            <person name="Johnson M.B."/>
            <person name="Starkenburg S.R."/>
            <person name="Johnson S.L."/>
        </authorList>
    </citation>
    <scope>NUCLEOTIDE SEQUENCE [LARGE SCALE GENOMIC DNA]</scope>
</reference>
<evidence type="ECO:0000313" key="3">
    <source>
        <dbReference type="RefSeq" id="XP_027348354.1"/>
    </source>
</evidence>
<name>A0A8B8L141_ABRPR</name>
<reference evidence="3" key="2">
    <citation type="submission" date="2025-08" db="UniProtKB">
        <authorList>
            <consortium name="RefSeq"/>
        </authorList>
    </citation>
    <scope>IDENTIFICATION</scope>
    <source>
        <tissue evidence="3">Young leaves</tissue>
    </source>
</reference>
<proteinExistence type="inferred from homology"/>
<comment type="similarity">
    <text evidence="1">Belongs to the REF/SRPP family.</text>
</comment>